<dbReference type="Proteomes" id="UP000276899">
    <property type="component" value="Chromosome"/>
</dbReference>
<keyword evidence="1" id="KW-0472">Membrane</keyword>
<feature type="transmembrane region" description="Helical" evidence="1">
    <location>
        <begin position="109"/>
        <end position="131"/>
    </location>
</feature>
<proteinExistence type="predicted"/>
<dbReference type="AlphaFoldDB" id="A0A3S4SKI1"/>
<reference evidence="2 3" key="1">
    <citation type="submission" date="2018-12" db="EMBL/GenBank/DDBJ databases">
        <authorList>
            <consortium name="Pathogen Informatics"/>
        </authorList>
    </citation>
    <scope>NUCLEOTIDE SEQUENCE [LARGE SCALE GENOMIC DNA]</scope>
    <source>
        <strain evidence="2 3">NCTC11923</strain>
    </source>
</reference>
<keyword evidence="1" id="KW-1133">Transmembrane helix</keyword>
<keyword evidence="1" id="KW-0812">Transmembrane</keyword>
<evidence type="ECO:0000256" key="1">
    <source>
        <dbReference type="SAM" id="Phobius"/>
    </source>
</evidence>
<sequence>MLPTILICVGTIAVSVVLGAHLVDLLFKVIDRTAKPSSSGNSVLLANEEKLGMHHGMWIGGLERLAVTGLLLSGRYELLMGVIAIKVLAHWTGAKDSPERPGAVERLTIGTLASLIWAVACGLAGKALLAWV</sequence>
<gene>
    <name evidence="2" type="ORF">NCTC11923_01476</name>
</gene>
<dbReference type="EMBL" id="LR134363">
    <property type="protein sequence ID" value="VEG74831.1"/>
    <property type="molecule type" value="Genomic_DNA"/>
</dbReference>
<organism evidence="2 3">
    <name type="scientific">Actinomyces slackii</name>
    <dbReference type="NCBI Taxonomy" id="52774"/>
    <lineage>
        <taxon>Bacteria</taxon>
        <taxon>Bacillati</taxon>
        <taxon>Actinomycetota</taxon>
        <taxon>Actinomycetes</taxon>
        <taxon>Actinomycetales</taxon>
        <taxon>Actinomycetaceae</taxon>
        <taxon>Actinomyces</taxon>
    </lineage>
</organism>
<accession>A0A3S4SKI1</accession>
<evidence type="ECO:0000313" key="2">
    <source>
        <dbReference type="EMBL" id="VEG74831.1"/>
    </source>
</evidence>
<dbReference type="STRING" id="1278298.GCA_000428685_01587"/>
<keyword evidence="3" id="KW-1185">Reference proteome</keyword>
<feature type="transmembrane region" description="Helical" evidence="1">
    <location>
        <begin position="65"/>
        <end position="88"/>
    </location>
</feature>
<dbReference type="RefSeq" id="WP_051281074.1">
    <property type="nucleotide sequence ID" value="NZ_CBCRWE010000002.1"/>
</dbReference>
<dbReference type="KEGG" id="asla:NCTC11923_01476"/>
<evidence type="ECO:0000313" key="3">
    <source>
        <dbReference type="Proteomes" id="UP000276899"/>
    </source>
</evidence>
<protein>
    <submittedName>
        <fullName evidence="2">Uncharacterized protein</fullName>
    </submittedName>
</protein>
<name>A0A3S4SKI1_9ACTO</name>